<dbReference type="WBParaSite" id="nRc.2.0.1.t46893-RA">
    <property type="protein sequence ID" value="nRc.2.0.1.t46893-RA"/>
    <property type="gene ID" value="nRc.2.0.1.g46893"/>
</dbReference>
<sequence length="126" mass="13299">MDGFSIDTHQWVKCGPIRQPHSSSSSSDDISSSPRKWMTRPLHCWTSPRMPIFGDYTAVAVGKGDTSMMLTSSLMACNVSPKALATSVHELVAAATGCCWAITPNVWAPVLVVDSNAATTAGGCAL</sequence>
<evidence type="ECO:0000256" key="1">
    <source>
        <dbReference type="SAM" id="MobiDB-lite"/>
    </source>
</evidence>
<protein>
    <submittedName>
        <fullName evidence="3">Uncharacterized protein</fullName>
    </submittedName>
</protein>
<keyword evidence="2" id="KW-1185">Reference proteome</keyword>
<evidence type="ECO:0000313" key="3">
    <source>
        <dbReference type="WBParaSite" id="nRc.2.0.1.t46893-RA"/>
    </source>
</evidence>
<reference evidence="3" key="1">
    <citation type="submission" date="2022-11" db="UniProtKB">
        <authorList>
            <consortium name="WormBaseParasite"/>
        </authorList>
    </citation>
    <scope>IDENTIFICATION</scope>
</reference>
<feature type="compositionally biased region" description="Low complexity" evidence="1">
    <location>
        <begin position="22"/>
        <end position="33"/>
    </location>
</feature>
<name>A0A915L8Y0_ROMCU</name>
<organism evidence="2 3">
    <name type="scientific">Romanomermis culicivorax</name>
    <name type="common">Nematode worm</name>
    <dbReference type="NCBI Taxonomy" id="13658"/>
    <lineage>
        <taxon>Eukaryota</taxon>
        <taxon>Metazoa</taxon>
        <taxon>Ecdysozoa</taxon>
        <taxon>Nematoda</taxon>
        <taxon>Enoplea</taxon>
        <taxon>Dorylaimia</taxon>
        <taxon>Mermithida</taxon>
        <taxon>Mermithoidea</taxon>
        <taxon>Mermithidae</taxon>
        <taxon>Romanomermis</taxon>
    </lineage>
</organism>
<feature type="region of interest" description="Disordered" evidence="1">
    <location>
        <begin position="15"/>
        <end position="36"/>
    </location>
</feature>
<dbReference type="AlphaFoldDB" id="A0A915L8Y0"/>
<accession>A0A915L8Y0</accession>
<evidence type="ECO:0000313" key="2">
    <source>
        <dbReference type="Proteomes" id="UP000887565"/>
    </source>
</evidence>
<dbReference type="Proteomes" id="UP000887565">
    <property type="component" value="Unplaced"/>
</dbReference>
<proteinExistence type="predicted"/>